<evidence type="ECO:0000313" key="1">
    <source>
        <dbReference type="EMBL" id="KAJ8618160.1"/>
    </source>
</evidence>
<name>A0ACC2KAH4_PERAE</name>
<dbReference type="Proteomes" id="UP001234297">
    <property type="component" value="Chromosome 4"/>
</dbReference>
<comment type="caution">
    <text evidence="1">The sequence shown here is derived from an EMBL/GenBank/DDBJ whole genome shotgun (WGS) entry which is preliminary data.</text>
</comment>
<proteinExistence type="predicted"/>
<organism evidence="1 2">
    <name type="scientific">Persea americana</name>
    <name type="common">Avocado</name>
    <dbReference type="NCBI Taxonomy" id="3435"/>
    <lineage>
        <taxon>Eukaryota</taxon>
        <taxon>Viridiplantae</taxon>
        <taxon>Streptophyta</taxon>
        <taxon>Embryophyta</taxon>
        <taxon>Tracheophyta</taxon>
        <taxon>Spermatophyta</taxon>
        <taxon>Magnoliopsida</taxon>
        <taxon>Magnoliidae</taxon>
        <taxon>Laurales</taxon>
        <taxon>Lauraceae</taxon>
        <taxon>Persea</taxon>
    </lineage>
</organism>
<dbReference type="EMBL" id="CM056812">
    <property type="protein sequence ID" value="KAJ8618160.1"/>
    <property type="molecule type" value="Genomic_DNA"/>
</dbReference>
<gene>
    <name evidence="1" type="ORF">MRB53_014346</name>
</gene>
<sequence>MKLDNTNFLLWKSLFRSILRSHHLEHFIDGSKPVPPWEIIIAYGKTSLNQSFSAWFKCDQTLLSWINVTLPDYVLPYIVENENARDAWESLEHRYGSLSRSHVIELKKYLRHVKKGSFPCKSIYINSSSPASPAPWISSSSTNSSPALQILRQNASSLCKASTSSKPSIFAAPVALSSLRKPYPLLGLVPGTVGEFIPNFDIQSTCGFETRSISDRCMNITTRSELKAMVPENSMVDVRHIRFTYGFENPISPSGFPPIYDVLVVFPF</sequence>
<reference evidence="1 2" key="1">
    <citation type="journal article" date="2022" name="Hortic Res">
        <title>A haplotype resolved chromosomal level avocado genome allows analysis of novel avocado genes.</title>
        <authorList>
            <person name="Nath O."/>
            <person name="Fletcher S.J."/>
            <person name="Hayward A."/>
            <person name="Shaw L.M."/>
            <person name="Masouleh A.K."/>
            <person name="Furtado A."/>
            <person name="Henry R.J."/>
            <person name="Mitter N."/>
        </authorList>
    </citation>
    <scope>NUCLEOTIDE SEQUENCE [LARGE SCALE GENOMIC DNA]</scope>
    <source>
        <strain evidence="2">cv. Hass</strain>
    </source>
</reference>
<evidence type="ECO:0000313" key="2">
    <source>
        <dbReference type="Proteomes" id="UP001234297"/>
    </source>
</evidence>
<keyword evidence="2" id="KW-1185">Reference proteome</keyword>
<protein>
    <submittedName>
        <fullName evidence="1">Uncharacterized protein</fullName>
    </submittedName>
</protein>
<accession>A0ACC2KAH4</accession>